<dbReference type="Pfam" id="PF08241">
    <property type="entry name" value="Methyltransf_11"/>
    <property type="match status" value="1"/>
</dbReference>
<evidence type="ECO:0000313" key="3">
    <source>
        <dbReference type="Proteomes" id="UP001642464"/>
    </source>
</evidence>
<dbReference type="Proteomes" id="UP001642464">
    <property type="component" value="Unassembled WGS sequence"/>
</dbReference>
<organism evidence="2 3">
    <name type="scientific">Durusdinium trenchii</name>
    <dbReference type="NCBI Taxonomy" id="1381693"/>
    <lineage>
        <taxon>Eukaryota</taxon>
        <taxon>Sar</taxon>
        <taxon>Alveolata</taxon>
        <taxon>Dinophyceae</taxon>
        <taxon>Suessiales</taxon>
        <taxon>Symbiodiniaceae</taxon>
        <taxon>Durusdinium</taxon>
    </lineage>
</organism>
<keyword evidence="3" id="KW-1185">Reference proteome</keyword>
<evidence type="ECO:0000313" key="2">
    <source>
        <dbReference type="EMBL" id="CAK9064553.1"/>
    </source>
</evidence>
<accession>A0ABP0NM74</accession>
<comment type="caution">
    <text evidence="2">The sequence shown here is derived from an EMBL/GenBank/DDBJ whole genome shotgun (WGS) entry which is preliminary data.</text>
</comment>
<feature type="domain" description="Methyltransferase type 11" evidence="1">
    <location>
        <begin position="59"/>
        <end position="151"/>
    </location>
</feature>
<sequence>MADSDTVALVLQARHRQCVEELFDDYADDFDEHLSSLGYEVPKILLSVLPTGRFRRCIDLGCGTGLTGLSIRNCCDVLEGVDLSSRMVEKALDREIYDAVHCADLVAHLRKQAADSCDLLVATDVVMYLCCIEPLFQQAKRVLSVGGILAFSTESATDKEAPDGVVERASERFAHSRSFIVKLAEGFEKVDVKEVNIRRDGEAGQVIGDIIVLQRVPDECLSGSGNPVYTST</sequence>
<gene>
    <name evidence="2" type="ORF">SCF082_LOCUS33213</name>
</gene>
<dbReference type="InterPro" id="IPR029063">
    <property type="entry name" value="SAM-dependent_MTases_sf"/>
</dbReference>
<evidence type="ECO:0000259" key="1">
    <source>
        <dbReference type="Pfam" id="PF08241"/>
    </source>
</evidence>
<protein>
    <submittedName>
        <fullName evidence="2">Malonyl-[acyl-carrier protein] O-methyltransferase (Malonyl-ACP O-methyltransferase) (Biotin synthesis protein BioC)</fullName>
    </submittedName>
</protein>
<dbReference type="CDD" id="cd02440">
    <property type="entry name" value="AdoMet_MTases"/>
    <property type="match status" value="1"/>
</dbReference>
<dbReference type="Gene3D" id="3.40.50.150">
    <property type="entry name" value="Vaccinia Virus protein VP39"/>
    <property type="match status" value="1"/>
</dbReference>
<name>A0ABP0NM74_9DINO</name>
<proteinExistence type="predicted"/>
<dbReference type="EMBL" id="CAXAMM010029335">
    <property type="protein sequence ID" value="CAK9064553.1"/>
    <property type="molecule type" value="Genomic_DNA"/>
</dbReference>
<dbReference type="InterPro" id="IPR013216">
    <property type="entry name" value="Methyltransf_11"/>
</dbReference>
<reference evidence="2 3" key="1">
    <citation type="submission" date="2024-02" db="EMBL/GenBank/DDBJ databases">
        <authorList>
            <person name="Chen Y."/>
            <person name="Shah S."/>
            <person name="Dougan E. K."/>
            <person name="Thang M."/>
            <person name="Chan C."/>
        </authorList>
    </citation>
    <scope>NUCLEOTIDE SEQUENCE [LARGE SCALE GENOMIC DNA]</scope>
</reference>
<dbReference type="SUPFAM" id="SSF53335">
    <property type="entry name" value="S-adenosyl-L-methionine-dependent methyltransferases"/>
    <property type="match status" value="1"/>
</dbReference>